<feature type="active site" evidence="6">
    <location>
        <position position="294"/>
    </location>
</feature>
<comment type="caution">
    <text evidence="11">The sequence shown here is derived from an EMBL/GenBank/DDBJ whole genome shotgun (WGS) entry which is preliminary data.</text>
</comment>
<evidence type="ECO:0000256" key="6">
    <source>
        <dbReference type="PIRSR" id="PIRSR005091-1"/>
    </source>
</evidence>
<keyword evidence="7" id="KW-0479">Metal-binding</keyword>
<comment type="subcellular location">
    <subcellularLocation>
        <location evidence="1">Cell membrane</location>
        <topology evidence="1">Multi-pass membrane protein</topology>
    </subcellularLocation>
</comment>
<evidence type="ECO:0000256" key="3">
    <source>
        <dbReference type="ARBA" id="ARBA00022692"/>
    </source>
</evidence>
<dbReference type="InterPro" id="IPR050448">
    <property type="entry name" value="OpgB/LTA_synthase_biosynth"/>
</dbReference>
<feature type="binding site" evidence="8">
    <location>
        <position position="464"/>
    </location>
    <ligand>
        <name>Mn(2+)</name>
        <dbReference type="ChEBI" id="CHEBI:29035"/>
    </ligand>
</feature>
<protein>
    <submittedName>
        <fullName evidence="11">LTA synthase family protein</fullName>
    </submittedName>
</protein>
<feature type="transmembrane region" description="Helical" evidence="9">
    <location>
        <begin position="12"/>
        <end position="34"/>
    </location>
</feature>
<dbReference type="PANTHER" id="PTHR47371">
    <property type="entry name" value="LIPOTEICHOIC ACID SYNTHASE"/>
    <property type="match status" value="1"/>
</dbReference>
<dbReference type="EMBL" id="QSCF01000003">
    <property type="protein sequence ID" value="RGX80562.1"/>
    <property type="molecule type" value="Genomic_DNA"/>
</dbReference>
<dbReference type="AlphaFoldDB" id="A0A413HA44"/>
<dbReference type="Gene3D" id="3.30.1120.170">
    <property type="match status" value="1"/>
</dbReference>
<gene>
    <name evidence="11" type="ORF">DXA68_03050</name>
</gene>
<dbReference type="PIRSF" id="PIRSF005091">
    <property type="entry name" value="Mmb_sulf_HI1246"/>
    <property type="match status" value="1"/>
</dbReference>
<dbReference type="Pfam" id="PF00884">
    <property type="entry name" value="Sulfatase"/>
    <property type="match status" value="1"/>
</dbReference>
<evidence type="ECO:0000259" key="10">
    <source>
        <dbReference type="Pfam" id="PF00884"/>
    </source>
</evidence>
<name>A0A413HA44_9BACE</name>
<dbReference type="InterPro" id="IPR012160">
    <property type="entry name" value="LtaS-like"/>
</dbReference>
<evidence type="ECO:0000256" key="8">
    <source>
        <dbReference type="PIRSR" id="PIRSR005091-3"/>
    </source>
</evidence>
<feature type="transmembrane region" description="Helical" evidence="9">
    <location>
        <begin position="124"/>
        <end position="141"/>
    </location>
</feature>
<dbReference type="GO" id="GO:0046872">
    <property type="term" value="F:metal ion binding"/>
    <property type="evidence" value="ECO:0007669"/>
    <property type="project" value="UniProtKB-KW"/>
</dbReference>
<dbReference type="InterPro" id="IPR000917">
    <property type="entry name" value="Sulfatase_N"/>
</dbReference>
<dbReference type="CDD" id="cd16015">
    <property type="entry name" value="LTA_synthase"/>
    <property type="match status" value="1"/>
</dbReference>
<keyword evidence="2" id="KW-1003">Cell membrane</keyword>
<dbReference type="GO" id="GO:0005886">
    <property type="term" value="C:plasma membrane"/>
    <property type="evidence" value="ECO:0007669"/>
    <property type="project" value="UniProtKB-SubCell"/>
</dbReference>
<dbReference type="Gene3D" id="3.40.720.10">
    <property type="entry name" value="Alkaline Phosphatase, subunit A"/>
    <property type="match status" value="1"/>
</dbReference>
<evidence type="ECO:0000256" key="5">
    <source>
        <dbReference type="ARBA" id="ARBA00023136"/>
    </source>
</evidence>
<proteinExistence type="predicted"/>
<accession>A0A413HA44</accession>
<evidence type="ECO:0000313" key="12">
    <source>
        <dbReference type="Proteomes" id="UP000286075"/>
    </source>
</evidence>
<dbReference type="Proteomes" id="UP000286075">
    <property type="component" value="Unassembled WGS sequence"/>
</dbReference>
<dbReference type="PANTHER" id="PTHR47371:SF3">
    <property type="entry name" value="PHOSPHOGLYCEROL TRANSFERASE I"/>
    <property type="match status" value="1"/>
</dbReference>
<sequence length="586" mass="67059">MKGIRLQEGKEIITRRLFIYFLLSFCLFIAIGQLEHCINVPYDRTGAVKIRRIIDAMLFASPVLFCRKKRIILPYLLFFNLYLLSIIWYFRTYVTIMPLSSYLMFSNLRGLSGSIWDSIHLKDALIVLPSLCFILFYIFIYRNLKSRIALYKSVIIVLFVGVLASIPYWPNKRPAYDQPMHRFSIIGPAAFKEYGIINYWIYQIRLQRSVSNEEKEWAYTFMDELKGRQHFCSCNSVKTLRRNLILILVESFQSWTVGMKHKGIEITPYINKCVSAEGTVYFPKVLSQVKDGRSSDAQLIINTGLLPLNVGAASSLCVGNEFPSLAKALKEKGYTSVSFICDGEDFWNQGATSIAYGFDKLYDKMQEEAAFKDADKNMFEKGLLHLKNLKQPFYAQLVTYSSHMPYTEPTITDTPLLKEDFKDSEVKNYLIAIQAVDRRIARFIDGLKKEGLFENSIIVITGDHEQMTYNRYEGREQLVAEDCFVPLVILNSPLPSTFTDKVIGQEDIYPSLLNILGCCDYSFKGVGESVFGDSISNYAVFRTGIAVGGKNVPDSIKQYRNNCWKVSDILLRMDCFASHEGLLSDD</sequence>
<evidence type="ECO:0000256" key="4">
    <source>
        <dbReference type="ARBA" id="ARBA00022989"/>
    </source>
</evidence>
<evidence type="ECO:0000256" key="9">
    <source>
        <dbReference type="SAM" id="Phobius"/>
    </source>
</evidence>
<dbReference type="SUPFAM" id="SSF53649">
    <property type="entry name" value="Alkaline phosphatase-like"/>
    <property type="match status" value="1"/>
</dbReference>
<reference evidence="11 12" key="1">
    <citation type="submission" date="2018-08" db="EMBL/GenBank/DDBJ databases">
        <title>A genome reference for cultivated species of the human gut microbiota.</title>
        <authorList>
            <person name="Zou Y."/>
            <person name="Xue W."/>
            <person name="Luo G."/>
        </authorList>
    </citation>
    <scope>NUCLEOTIDE SEQUENCE [LARGE SCALE GENOMIC DNA]</scope>
    <source>
        <strain evidence="11 12">OF03-9BH</strain>
    </source>
</reference>
<keyword evidence="3 9" id="KW-0812">Transmembrane</keyword>
<feature type="transmembrane region" description="Helical" evidence="9">
    <location>
        <begin position="72"/>
        <end position="90"/>
    </location>
</feature>
<evidence type="ECO:0000256" key="2">
    <source>
        <dbReference type="ARBA" id="ARBA00022475"/>
    </source>
</evidence>
<keyword evidence="7" id="KW-0464">Manganese</keyword>
<evidence type="ECO:0000256" key="1">
    <source>
        <dbReference type="ARBA" id="ARBA00004651"/>
    </source>
</evidence>
<dbReference type="OrthoDB" id="9777768at2"/>
<feature type="domain" description="Sulfatase N-terminal" evidence="10">
    <location>
        <begin position="242"/>
        <end position="517"/>
    </location>
</feature>
<keyword evidence="4 9" id="KW-1133">Transmembrane helix</keyword>
<keyword evidence="5 9" id="KW-0472">Membrane</keyword>
<evidence type="ECO:0000313" key="11">
    <source>
        <dbReference type="EMBL" id="RGX80562.1"/>
    </source>
</evidence>
<dbReference type="RefSeq" id="WP_117986577.1">
    <property type="nucleotide sequence ID" value="NZ_CABMFG010000003.1"/>
</dbReference>
<feature type="transmembrane region" description="Helical" evidence="9">
    <location>
        <begin position="46"/>
        <end position="65"/>
    </location>
</feature>
<feature type="binding site" evidence="8">
    <location>
        <position position="463"/>
    </location>
    <ligand>
        <name>Mn(2+)</name>
        <dbReference type="ChEBI" id="CHEBI:29035"/>
    </ligand>
</feature>
<dbReference type="InterPro" id="IPR017850">
    <property type="entry name" value="Alkaline_phosphatase_core_sf"/>
</dbReference>
<feature type="binding site" evidence="7">
    <location>
        <position position="403"/>
    </location>
    <ligand>
        <name>substrate</name>
    </ligand>
</feature>
<feature type="transmembrane region" description="Helical" evidence="9">
    <location>
        <begin position="148"/>
        <end position="169"/>
    </location>
</feature>
<feature type="binding site" evidence="8">
    <location>
        <position position="250"/>
    </location>
    <ligand>
        <name>Mn(2+)</name>
        <dbReference type="ChEBI" id="CHEBI:29035"/>
    </ligand>
</feature>
<organism evidence="11 12">
    <name type="scientific">Bacteroides stercorirosoris</name>
    <dbReference type="NCBI Taxonomy" id="871324"/>
    <lineage>
        <taxon>Bacteria</taxon>
        <taxon>Pseudomonadati</taxon>
        <taxon>Bacteroidota</taxon>
        <taxon>Bacteroidia</taxon>
        <taxon>Bacteroidales</taxon>
        <taxon>Bacteroidaceae</taxon>
        <taxon>Bacteroides</taxon>
    </lineage>
</organism>
<evidence type="ECO:0000256" key="7">
    <source>
        <dbReference type="PIRSR" id="PIRSR005091-2"/>
    </source>
</evidence>